<dbReference type="AlphaFoldDB" id="A0ABC8U6L0"/>
<keyword evidence="4" id="KW-1185">Reference proteome</keyword>
<evidence type="ECO:0000256" key="1">
    <source>
        <dbReference type="SAM" id="MobiDB-lite"/>
    </source>
</evidence>
<reference evidence="3 4" key="1">
    <citation type="submission" date="2024-02" db="EMBL/GenBank/DDBJ databases">
        <authorList>
            <person name="Vignale AGUSTIN F."/>
            <person name="Sosa J E."/>
            <person name="Modenutti C."/>
        </authorList>
    </citation>
    <scope>NUCLEOTIDE SEQUENCE [LARGE SCALE GENOMIC DNA]</scope>
</reference>
<keyword evidence="2" id="KW-0472">Membrane</keyword>
<dbReference type="EMBL" id="CAUOFW020006391">
    <property type="protein sequence ID" value="CAK9174646.1"/>
    <property type="molecule type" value="Genomic_DNA"/>
</dbReference>
<keyword evidence="2" id="KW-1133">Transmembrane helix</keyword>
<sequence length="166" mass="18647">MVEEGWLHLVIKFTEMVSIKGKKEVRLLRKDISSGSPSSSSSIDGLLNGNRKPKAEVADKKQNGNRKPEVEVTDTNLNSEKFDDSHDDEVPGGDENDGSSLFVVALEMARESCLTMDPLNSGLYSLEVLKKKRPDYENWVGLYVSRIVKTGLVCMCVGLYWWLFFL</sequence>
<keyword evidence="2" id="KW-0812">Transmembrane</keyword>
<protein>
    <submittedName>
        <fullName evidence="3">Uncharacterized protein</fullName>
    </submittedName>
</protein>
<proteinExistence type="predicted"/>
<evidence type="ECO:0000313" key="3">
    <source>
        <dbReference type="EMBL" id="CAK9174646.1"/>
    </source>
</evidence>
<comment type="caution">
    <text evidence="3">The sequence shown here is derived from an EMBL/GenBank/DDBJ whole genome shotgun (WGS) entry which is preliminary data.</text>
</comment>
<accession>A0ABC8U6L0</accession>
<evidence type="ECO:0000313" key="4">
    <source>
        <dbReference type="Proteomes" id="UP001642360"/>
    </source>
</evidence>
<feature type="compositionally biased region" description="Acidic residues" evidence="1">
    <location>
        <begin position="85"/>
        <end position="96"/>
    </location>
</feature>
<feature type="transmembrane region" description="Helical" evidence="2">
    <location>
        <begin position="140"/>
        <end position="163"/>
    </location>
</feature>
<feature type="compositionally biased region" description="Basic and acidic residues" evidence="1">
    <location>
        <begin position="53"/>
        <end position="70"/>
    </location>
</feature>
<feature type="compositionally biased region" description="Low complexity" evidence="1">
    <location>
        <begin position="33"/>
        <end position="42"/>
    </location>
</feature>
<name>A0ABC8U6L0_9AQUA</name>
<evidence type="ECO:0000256" key="2">
    <source>
        <dbReference type="SAM" id="Phobius"/>
    </source>
</evidence>
<feature type="region of interest" description="Disordered" evidence="1">
    <location>
        <begin position="30"/>
        <end position="96"/>
    </location>
</feature>
<dbReference type="Proteomes" id="UP001642360">
    <property type="component" value="Unassembled WGS sequence"/>
</dbReference>
<organism evidence="3 4">
    <name type="scientific">Ilex paraguariensis</name>
    <name type="common">yerba mate</name>
    <dbReference type="NCBI Taxonomy" id="185542"/>
    <lineage>
        <taxon>Eukaryota</taxon>
        <taxon>Viridiplantae</taxon>
        <taxon>Streptophyta</taxon>
        <taxon>Embryophyta</taxon>
        <taxon>Tracheophyta</taxon>
        <taxon>Spermatophyta</taxon>
        <taxon>Magnoliopsida</taxon>
        <taxon>eudicotyledons</taxon>
        <taxon>Gunneridae</taxon>
        <taxon>Pentapetalae</taxon>
        <taxon>asterids</taxon>
        <taxon>campanulids</taxon>
        <taxon>Aquifoliales</taxon>
        <taxon>Aquifoliaceae</taxon>
        <taxon>Ilex</taxon>
    </lineage>
</organism>
<gene>
    <name evidence="3" type="ORF">ILEXP_LOCUS44395</name>
</gene>